<dbReference type="SUPFAM" id="SSF55729">
    <property type="entry name" value="Acyl-CoA N-acyltransferases (Nat)"/>
    <property type="match status" value="2"/>
</dbReference>
<dbReference type="Gene3D" id="3.40.630.30">
    <property type="match status" value="2"/>
</dbReference>
<dbReference type="PANTHER" id="PTHR43441">
    <property type="entry name" value="RIBOSOMAL-PROTEIN-SERINE ACETYLTRANSFERASE"/>
    <property type="match status" value="1"/>
</dbReference>
<comment type="caution">
    <text evidence="2">The sequence shown here is derived from an EMBL/GenBank/DDBJ whole genome shotgun (WGS) entry which is preliminary data.</text>
</comment>
<evidence type="ECO:0000313" key="2">
    <source>
        <dbReference type="EMBL" id="PRX55922.1"/>
    </source>
</evidence>
<gene>
    <name evidence="2" type="ORF">B0I32_125142</name>
</gene>
<dbReference type="EMBL" id="PVNG01000025">
    <property type="protein sequence ID" value="PRX55922.1"/>
    <property type="molecule type" value="Genomic_DNA"/>
</dbReference>
<dbReference type="GO" id="GO:0008999">
    <property type="term" value="F:protein-N-terminal-alanine acetyltransferase activity"/>
    <property type="evidence" value="ECO:0007669"/>
    <property type="project" value="TreeGrafter"/>
</dbReference>
<evidence type="ECO:0000259" key="1">
    <source>
        <dbReference type="PROSITE" id="PS51186"/>
    </source>
</evidence>
<dbReference type="InterPro" id="IPR016181">
    <property type="entry name" value="Acyl_CoA_acyltransferase"/>
</dbReference>
<dbReference type="InterPro" id="IPR051908">
    <property type="entry name" value="Ribosomal_N-acetyltransferase"/>
</dbReference>
<dbReference type="AlphaFoldDB" id="A0A2T0MEE8"/>
<dbReference type="Pfam" id="PF13302">
    <property type="entry name" value="Acetyltransf_3"/>
    <property type="match status" value="2"/>
</dbReference>
<dbReference type="OrthoDB" id="5293267at2"/>
<evidence type="ECO:0000313" key="3">
    <source>
        <dbReference type="Proteomes" id="UP000238312"/>
    </source>
</evidence>
<keyword evidence="2" id="KW-0808">Transferase</keyword>
<organism evidence="2 3">
    <name type="scientific">Nonomuraea fuscirosea</name>
    <dbReference type="NCBI Taxonomy" id="1291556"/>
    <lineage>
        <taxon>Bacteria</taxon>
        <taxon>Bacillati</taxon>
        <taxon>Actinomycetota</taxon>
        <taxon>Actinomycetes</taxon>
        <taxon>Streptosporangiales</taxon>
        <taxon>Streptosporangiaceae</taxon>
        <taxon>Nonomuraea</taxon>
    </lineage>
</organism>
<reference evidence="2 3" key="1">
    <citation type="submission" date="2018-03" db="EMBL/GenBank/DDBJ databases">
        <title>Genomic Encyclopedia of Type Strains, Phase III (KMG-III): the genomes of soil and plant-associated and newly described type strains.</title>
        <authorList>
            <person name="Whitman W."/>
        </authorList>
    </citation>
    <scope>NUCLEOTIDE SEQUENCE [LARGE SCALE GENOMIC DNA]</scope>
    <source>
        <strain evidence="2 3">CGMCC 4.7104</strain>
    </source>
</reference>
<dbReference type="InterPro" id="IPR000182">
    <property type="entry name" value="GNAT_dom"/>
</dbReference>
<protein>
    <submittedName>
        <fullName evidence="2">RimJ/RimL family protein N-acetyltransferase</fullName>
    </submittedName>
</protein>
<dbReference type="PROSITE" id="PS51186">
    <property type="entry name" value="GNAT"/>
    <property type="match status" value="2"/>
</dbReference>
<accession>A0A2T0MEE8</accession>
<dbReference type="PANTHER" id="PTHR43441:SF10">
    <property type="entry name" value="ACETYLTRANSFERASE"/>
    <property type="match status" value="1"/>
</dbReference>
<dbReference type="RefSeq" id="WP_106250104.1">
    <property type="nucleotide sequence ID" value="NZ_JBFAIL010000037.1"/>
</dbReference>
<keyword evidence="3" id="KW-1185">Reference proteome</keyword>
<dbReference type="GO" id="GO:0005737">
    <property type="term" value="C:cytoplasm"/>
    <property type="evidence" value="ECO:0007669"/>
    <property type="project" value="TreeGrafter"/>
</dbReference>
<name>A0A2T0MEE8_9ACTN</name>
<feature type="domain" description="N-acetyltransferase" evidence="1">
    <location>
        <begin position="197"/>
        <end position="362"/>
    </location>
</feature>
<feature type="domain" description="N-acetyltransferase" evidence="1">
    <location>
        <begin position="12"/>
        <end position="165"/>
    </location>
</feature>
<sequence>MFPRDVLSTGPLILRPPVEADVAEVVRMCSDPVTARFMPLLPDPYEPQHALEYVKNAPAKWADGGAEYAITLDGRFAGAIGVRPPDDWGVARLGYLVAPWARGRDVAATAARAVTDWLFDRGVRRVELEAEVENVASLRVAYKAGFREEGLRREARRLRDGRFADYVTFARLEGEVVAGAAPYLPFFEGGELGDGVVRLTPVEPADAGDYHRMMAEPSVAAFSVGQATSLEDDERRCRCTRYWWVSGQRIELAIRDAASGAFAGHVQLTQVVPPLGQAMIGYSLLPAFRGRGFMTRAVTLLTGWAFANTPLHRIVAGTDVANTASHAVLRRAGFEREGVQKELFPRPDGTRADDVQWALVRRADRHGRLRLPWSAGRRP</sequence>
<proteinExistence type="predicted"/>
<dbReference type="Proteomes" id="UP000238312">
    <property type="component" value="Unassembled WGS sequence"/>
</dbReference>
<dbReference type="GO" id="GO:1990189">
    <property type="term" value="F:protein N-terminal-serine acetyltransferase activity"/>
    <property type="evidence" value="ECO:0007669"/>
    <property type="project" value="TreeGrafter"/>
</dbReference>